<dbReference type="AlphaFoldDB" id="A0A8S3CRY8"/>
<dbReference type="Proteomes" id="UP000681967">
    <property type="component" value="Unassembled WGS sequence"/>
</dbReference>
<comment type="caution">
    <text evidence="3">The sequence shown here is derived from an EMBL/GenBank/DDBJ whole genome shotgun (WGS) entry which is preliminary data.</text>
</comment>
<feature type="non-terminal residue" evidence="3">
    <location>
        <position position="80"/>
    </location>
</feature>
<evidence type="ECO:0000313" key="2">
    <source>
        <dbReference type="EMBL" id="CAF4624736.1"/>
    </source>
</evidence>
<evidence type="ECO:0000313" key="4">
    <source>
        <dbReference type="Proteomes" id="UP000681720"/>
    </source>
</evidence>
<reference evidence="3" key="1">
    <citation type="submission" date="2021-02" db="EMBL/GenBank/DDBJ databases">
        <authorList>
            <person name="Nowell W R."/>
        </authorList>
    </citation>
    <scope>NUCLEOTIDE SEQUENCE</scope>
</reference>
<evidence type="ECO:0000313" key="3">
    <source>
        <dbReference type="EMBL" id="CAF4913673.1"/>
    </source>
</evidence>
<gene>
    <name evidence="1" type="ORF">BYL167_LOCUS40195</name>
    <name evidence="2" type="ORF">GIL414_LOCUS39933</name>
    <name evidence="3" type="ORF">GIL414_LOCUS52451</name>
</gene>
<dbReference type="EMBL" id="CAJOBJ010179739">
    <property type="protein sequence ID" value="CAF4913673.1"/>
    <property type="molecule type" value="Genomic_DNA"/>
</dbReference>
<accession>A0A8S3CRY8</accession>
<evidence type="ECO:0000313" key="1">
    <source>
        <dbReference type="EMBL" id="CAF4602632.1"/>
    </source>
</evidence>
<organism evidence="3 4">
    <name type="scientific">Rotaria magnacalcarata</name>
    <dbReference type="NCBI Taxonomy" id="392030"/>
    <lineage>
        <taxon>Eukaryota</taxon>
        <taxon>Metazoa</taxon>
        <taxon>Spiralia</taxon>
        <taxon>Gnathifera</taxon>
        <taxon>Rotifera</taxon>
        <taxon>Eurotatoria</taxon>
        <taxon>Bdelloidea</taxon>
        <taxon>Philodinida</taxon>
        <taxon>Philodinidae</taxon>
        <taxon>Rotaria</taxon>
    </lineage>
</organism>
<name>A0A8S3CRY8_9BILA</name>
<dbReference type="EMBL" id="CAJOBH010098824">
    <property type="protein sequence ID" value="CAF4602632.1"/>
    <property type="molecule type" value="Genomic_DNA"/>
</dbReference>
<protein>
    <submittedName>
        <fullName evidence="3">Uncharacterized protein</fullName>
    </submittedName>
</protein>
<sequence length="80" mass="9094">QLSTKQRNNEIDYGLVLNIIKNLLFTAKMKLMTGIINDEQLGEQQKLISSCDIYNNLVDILNRLNMANCSLPALNDLLQQ</sequence>
<feature type="non-terminal residue" evidence="3">
    <location>
        <position position="1"/>
    </location>
</feature>
<dbReference type="Proteomes" id="UP000681720">
    <property type="component" value="Unassembled WGS sequence"/>
</dbReference>
<proteinExistence type="predicted"/>
<dbReference type="EMBL" id="CAJOBJ010109564">
    <property type="protein sequence ID" value="CAF4624736.1"/>
    <property type="molecule type" value="Genomic_DNA"/>
</dbReference>